<evidence type="ECO:0000313" key="6">
    <source>
        <dbReference type="EMBL" id="SDF26818.1"/>
    </source>
</evidence>
<accession>A0A1G7JPE3</accession>
<dbReference type="Proteomes" id="UP000199072">
    <property type="component" value="Unassembled WGS sequence"/>
</dbReference>
<dbReference type="GO" id="GO:0003677">
    <property type="term" value="F:DNA binding"/>
    <property type="evidence" value="ECO:0007669"/>
    <property type="project" value="UniProtKB-KW"/>
</dbReference>
<dbReference type="PANTHER" id="PTHR44688">
    <property type="entry name" value="DNA-BINDING TRANSCRIPTIONAL ACTIVATOR DEVR_DOSR"/>
    <property type="match status" value="1"/>
</dbReference>
<evidence type="ECO:0000256" key="2">
    <source>
        <dbReference type="ARBA" id="ARBA00023125"/>
    </source>
</evidence>
<dbReference type="Gene3D" id="1.10.10.10">
    <property type="entry name" value="Winged helix-like DNA-binding domain superfamily/Winged helix DNA-binding domain"/>
    <property type="match status" value="1"/>
</dbReference>
<dbReference type="InterPro" id="IPR016032">
    <property type="entry name" value="Sig_transdc_resp-reg_C-effctor"/>
</dbReference>
<dbReference type="PRINTS" id="PR00038">
    <property type="entry name" value="HTHLUXR"/>
</dbReference>
<dbReference type="InterPro" id="IPR036388">
    <property type="entry name" value="WH-like_DNA-bd_sf"/>
</dbReference>
<evidence type="ECO:0000256" key="4">
    <source>
        <dbReference type="SAM" id="Phobius"/>
    </source>
</evidence>
<dbReference type="AlphaFoldDB" id="A0A1G7JPE3"/>
<keyword evidence="3" id="KW-0804">Transcription</keyword>
<dbReference type="CDD" id="cd06170">
    <property type="entry name" value="LuxR_C_like"/>
    <property type="match status" value="1"/>
</dbReference>
<proteinExistence type="predicted"/>
<dbReference type="InterPro" id="IPR000792">
    <property type="entry name" value="Tscrpt_reg_LuxR_C"/>
</dbReference>
<feature type="transmembrane region" description="Helical" evidence="4">
    <location>
        <begin position="196"/>
        <end position="214"/>
    </location>
</feature>
<dbReference type="Pfam" id="PF00196">
    <property type="entry name" value="GerE"/>
    <property type="match status" value="1"/>
</dbReference>
<dbReference type="GO" id="GO:0006355">
    <property type="term" value="P:regulation of DNA-templated transcription"/>
    <property type="evidence" value="ECO:0007669"/>
    <property type="project" value="InterPro"/>
</dbReference>
<dbReference type="SMART" id="SM00421">
    <property type="entry name" value="HTH_LUXR"/>
    <property type="match status" value="1"/>
</dbReference>
<dbReference type="PROSITE" id="PS50043">
    <property type="entry name" value="HTH_LUXR_2"/>
    <property type="match status" value="1"/>
</dbReference>
<feature type="transmembrane region" description="Helical" evidence="4">
    <location>
        <begin position="6"/>
        <end position="28"/>
    </location>
</feature>
<dbReference type="OrthoDB" id="966138at2"/>
<dbReference type="RefSeq" id="WP_091154158.1">
    <property type="nucleotide sequence ID" value="NZ_FNAI01000015.1"/>
</dbReference>
<keyword evidence="4" id="KW-0472">Membrane</keyword>
<name>A0A1G7JPE3_9SPHI</name>
<gene>
    <name evidence="6" type="ORF">SAMN05216464_11568</name>
</gene>
<evidence type="ECO:0000256" key="3">
    <source>
        <dbReference type="ARBA" id="ARBA00023163"/>
    </source>
</evidence>
<keyword evidence="7" id="KW-1185">Reference proteome</keyword>
<evidence type="ECO:0000256" key="1">
    <source>
        <dbReference type="ARBA" id="ARBA00023015"/>
    </source>
</evidence>
<protein>
    <submittedName>
        <fullName evidence="6">Regulatory protein, luxR family</fullName>
    </submittedName>
</protein>
<evidence type="ECO:0000313" key="7">
    <source>
        <dbReference type="Proteomes" id="UP000199072"/>
    </source>
</evidence>
<sequence length="317" mass="37295">MLVFGTQIHVVTFIFILLETGMFIFQFFYYLFRPQDKIRLWYLILLFLMLFYNITGGLFPDPKLNIDLSIQEMTAYGSGFLMASYFPFYFYKAFDLKPLGWHALYGVPLFLFMPYVIFFVIDYAINGNLDADLKYGMIVPFMYALVLLYVMFHAIRRKYQKDRNQNQYLEEIAMYCAVSPWASLAVFGIVESSQLVEVLCTNTGIVILSALFIWRSVKRARLEYQQFMEMMINGVRPELFDANCLRYHLTNREVEIIKLLRSGLKPKEIGDRLFIAERTVTTHVQNMMAKTQTRSRLELIRKLEQGIFDSPNQLHLS</sequence>
<keyword evidence="2" id="KW-0238">DNA-binding</keyword>
<feature type="transmembrane region" description="Helical" evidence="4">
    <location>
        <begin position="133"/>
        <end position="152"/>
    </location>
</feature>
<feature type="transmembrane region" description="Helical" evidence="4">
    <location>
        <begin position="74"/>
        <end position="91"/>
    </location>
</feature>
<dbReference type="STRING" id="1391627.SAMN05216464_11568"/>
<organism evidence="6 7">
    <name type="scientific">Mucilaginibacter pineti</name>
    <dbReference type="NCBI Taxonomy" id="1391627"/>
    <lineage>
        <taxon>Bacteria</taxon>
        <taxon>Pseudomonadati</taxon>
        <taxon>Bacteroidota</taxon>
        <taxon>Sphingobacteriia</taxon>
        <taxon>Sphingobacteriales</taxon>
        <taxon>Sphingobacteriaceae</taxon>
        <taxon>Mucilaginibacter</taxon>
    </lineage>
</organism>
<evidence type="ECO:0000259" key="5">
    <source>
        <dbReference type="PROSITE" id="PS50043"/>
    </source>
</evidence>
<keyword evidence="4" id="KW-1133">Transmembrane helix</keyword>
<reference evidence="6 7" key="1">
    <citation type="submission" date="2016-10" db="EMBL/GenBank/DDBJ databases">
        <authorList>
            <person name="de Groot N.N."/>
        </authorList>
    </citation>
    <scope>NUCLEOTIDE SEQUENCE [LARGE SCALE GENOMIC DNA]</scope>
    <source>
        <strain evidence="6 7">47C3B</strain>
    </source>
</reference>
<dbReference type="SUPFAM" id="SSF46894">
    <property type="entry name" value="C-terminal effector domain of the bipartite response regulators"/>
    <property type="match status" value="1"/>
</dbReference>
<dbReference type="EMBL" id="FNAI01000015">
    <property type="protein sequence ID" value="SDF26818.1"/>
    <property type="molecule type" value="Genomic_DNA"/>
</dbReference>
<feature type="domain" description="HTH luxR-type" evidence="5">
    <location>
        <begin position="242"/>
        <end position="307"/>
    </location>
</feature>
<keyword evidence="4" id="KW-0812">Transmembrane</keyword>
<feature type="transmembrane region" description="Helical" evidence="4">
    <location>
        <begin position="103"/>
        <end position="121"/>
    </location>
</feature>
<keyword evidence="1" id="KW-0805">Transcription regulation</keyword>
<dbReference type="PANTHER" id="PTHR44688:SF16">
    <property type="entry name" value="DNA-BINDING TRANSCRIPTIONAL ACTIVATOR DEVR_DOSR"/>
    <property type="match status" value="1"/>
</dbReference>
<feature type="transmembrane region" description="Helical" evidence="4">
    <location>
        <begin position="172"/>
        <end position="190"/>
    </location>
</feature>
<feature type="transmembrane region" description="Helical" evidence="4">
    <location>
        <begin position="40"/>
        <end position="59"/>
    </location>
</feature>